<dbReference type="InterPro" id="IPR036388">
    <property type="entry name" value="WH-like_DNA-bd_sf"/>
</dbReference>
<evidence type="ECO:0000313" key="3">
    <source>
        <dbReference type="EMBL" id="SLN52658.1"/>
    </source>
</evidence>
<name>A0A1Y5T5A2_9RHOB</name>
<dbReference type="InterPro" id="IPR017938">
    <property type="entry name" value="Riboflavin_synthase-like_b-brl"/>
</dbReference>
<dbReference type="Proteomes" id="UP000193307">
    <property type="component" value="Unassembled WGS sequence"/>
</dbReference>
<dbReference type="CDD" id="cd06193">
    <property type="entry name" value="siderophore_interacting"/>
    <property type="match status" value="1"/>
</dbReference>
<keyword evidence="4" id="KW-1185">Reference proteome</keyword>
<evidence type="ECO:0000313" key="4">
    <source>
        <dbReference type="Proteomes" id="UP000193307"/>
    </source>
</evidence>
<dbReference type="SUPFAM" id="SSF63380">
    <property type="entry name" value="Riboflavin synthase domain-like"/>
    <property type="match status" value="1"/>
</dbReference>
<dbReference type="Pfam" id="PF03551">
    <property type="entry name" value="PadR"/>
    <property type="match status" value="1"/>
</dbReference>
<dbReference type="AlphaFoldDB" id="A0A1Y5T5A2"/>
<dbReference type="EC" id="1.16.1.9" evidence="3"/>
<dbReference type="GO" id="GO:0052851">
    <property type="term" value="F:ferric-chelate reductase (NADPH) activity"/>
    <property type="evidence" value="ECO:0007669"/>
    <property type="project" value="UniProtKB-EC"/>
</dbReference>
<dbReference type="SUPFAM" id="SSF46785">
    <property type="entry name" value="Winged helix' DNA-binding domain"/>
    <property type="match status" value="1"/>
</dbReference>
<evidence type="ECO:0000259" key="2">
    <source>
        <dbReference type="PROSITE" id="PS51384"/>
    </source>
</evidence>
<sequence>MEDGHQKGSKGHHGGRRAKRLFDYGELRLLVLAMVLEKPRHGYEIIKTIADRFEGQYTPSPGVMYPTLSWLEDVGYITLSPEDGGRKLSRITPEGESFVTANRAAVNEILTRRMTENMAFNKGGDVVIAAMDRLKGALRSRLSGPTSDPDDKTEIAAAIDEAVQKITGGIASKSGAQPKDFSSDTSEQIITRHRFDTKRRALTVTKASYLTPHMIRTVLTGDDLDDFVSLSYDDHIKLFFDQGADKPAMRDYTPRAYDTKAKTLTLDFAIHEAGPATDWAIQAQEGSELTIGGPRGSAVVAPIFDWYLLIGDETALPAIGRRVEELPEGVDVITLTSVPEVADEQVFETAAHHTAHWVHRPIADAADPAPVLDALKGLTLPKGKGFVWIATEAKVARAVRDHVTDELGHPMTQMKASGYWTSGKAAGEDKSLA</sequence>
<reference evidence="3 4" key="1">
    <citation type="submission" date="2017-03" db="EMBL/GenBank/DDBJ databases">
        <authorList>
            <person name="Afonso C.L."/>
            <person name="Miller P.J."/>
            <person name="Scott M.A."/>
            <person name="Spackman E."/>
            <person name="Goraichik I."/>
            <person name="Dimitrov K.M."/>
            <person name="Suarez D.L."/>
            <person name="Swayne D.E."/>
        </authorList>
    </citation>
    <scope>NUCLEOTIDE SEQUENCE [LARGE SCALE GENOMIC DNA]</scope>
    <source>
        <strain evidence="3 4">CECT 7971</strain>
    </source>
</reference>
<dbReference type="InterPro" id="IPR039261">
    <property type="entry name" value="FNR_nucleotide-bd"/>
</dbReference>
<dbReference type="InterPro" id="IPR007037">
    <property type="entry name" value="SIP_rossman_dom"/>
</dbReference>
<organism evidence="3 4">
    <name type="scientific">Pacificibacter marinus</name>
    <dbReference type="NCBI Taxonomy" id="658057"/>
    <lineage>
        <taxon>Bacteria</taxon>
        <taxon>Pseudomonadati</taxon>
        <taxon>Pseudomonadota</taxon>
        <taxon>Alphaproteobacteria</taxon>
        <taxon>Rhodobacterales</taxon>
        <taxon>Roseobacteraceae</taxon>
        <taxon>Pacificibacter</taxon>
    </lineage>
</organism>
<dbReference type="Gene3D" id="2.40.30.10">
    <property type="entry name" value="Translation factors"/>
    <property type="match status" value="1"/>
</dbReference>
<dbReference type="InterPro" id="IPR017927">
    <property type="entry name" value="FAD-bd_FR_type"/>
</dbReference>
<dbReference type="PROSITE" id="PS51384">
    <property type="entry name" value="FAD_FR"/>
    <property type="match status" value="1"/>
</dbReference>
<dbReference type="Pfam" id="PF04954">
    <property type="entry name" value="SIP"/>
    <property type="match status" value="1"/>
</dbReference>
<gene>
    <name evidence="3" type="primary">yqjH</name>
    <name evidence="3" type="ORF">PAM7971_02670</name>
</gene>
<keyword evidence="3" id="KW-0560">Oxidoreductase</keyword>
<dbReference type="Gene3D" id="1.10.10.10">
    <property type="entry name" value="Winged helix-like DNA-binding domain superfamily/Winged helix DNA-binding domain"/>
    <property type="match status" value="1"/>
</dbReference>
<dbReference type="EMBL" id="FWFW01000008">
    <property type="protein sequence ID" value="SLN52658.1"/>
    <property type="molecule type" value="Genomic_DNA"/>
</dbReference>
<dbReference type="PANTHER" id="PTHR30157">
    <property type="entry name" value="FERRIC REDUCTASE, NADPH-DEPENDENT"/>
    <property type="match status" value="1"/>
</dbReference>
<dbReference type="Pfam" id="PF08021">
    <property type="entry name" value="FAD_binding_9"/>
    <property type="match status" value="1"/>
</dbReference>
<dbReference type="STRING" id="658057.SAMN04488032_11213"/>
<dbReference type="InterPro" id="IPR005149">
    <property type="entry name" value="Tscrpt_reg_PadR_N"/>
</dbReference>
<dbReference type="PANTHER" id="PTHR30157:SF0">
    <property type="entry name" value="NADPH-DEPENDENT FERRIC-CHELATE REDUCTASE"/>
    <property type="match status" value="1"/>
</dbReference>
<feature type="domain" description="FAD-binding FR-type" evidence="2">
    <location>
        <begin position="197"/>
        <end position="301"/>
    </location>
</feature>
<accession>A0A1Y5T5A2</accession>
<dbReference type="InterPro" id="IPR013113">
    <property type="entry name" value="SIP_FAD-bd"/>
</dbReference>
<dbReference type="InterPro" id="IPR036390">
    <property type="entry name" value="WH_DNA-bd_sf"/>
</dbReference>
<protein>
    <submittedName>
        <fullName evidence="3">NADPH-dependent ferric-chelate reductase</fullName>
        <ecNumber evidence="3">1.16.1.9</ecNumber>
    </submittedName>
</protein>
<dbReference type="Gene3D" id="3.40.50.80">
    <property type="entry name" value="Nucleotide-binding domain of ferredoxin-NADP reductase (FNR) module"/>
    <property type="match status" value="1"/>
</dbReference>
<dbReference type="InterPro" id="IPR039374">
    <property type="entry name" value="SIP_fam"/>
</dbReference>
<comment type="similarity">
    <text evidence="1">Belongs to the SIP oxidoreductase family.</text>
</comment>
<evidence type="ECO:0000256" key="1">
    <source>
        <dbReference type="ARBA" id="ARBA00035644"/>
    </source>
</evidence>
<proteinExistence type="inferred from homology"/>